<keyword evidence="1" id="KW-1185">Reference proteome</keyword>
<protein>
    <submittedName>
        <fullName evidence="2">Uncharacterized protein LOC106810531 isoform X1</fullName>
    </submittedName>
</protein>
<sequence length="565" mass="60246">MTAVSDADVSYDLGAELRVTCTVTKSEFRLRIHDGGGSRVTRASVRYAAGYDDEGDDPPAPALALLTDKMCGPLYNELCGRDGNLLGERVILVGCPDGVVHGVRARTGDARVVCDLGEAVVHISAVSVSGAPEHDVVVAIGKRGKMAAFAWRASRVVYEEMLVAAPVLAACVRMCKVVVSTGDDLFCYELSFSHEDALKVAEHDLKIYGVQDVTWVSDCVSDDLLRVRKLNGRVFTCDVGDRLRSVATETSSIPCLRIQQLLTEISVCSQQLAVVSDALAGQSELLHDLRHVSDILSPGGDPSTLSCDVRVSATGTWPSVVRHTVVKLTNRTDRRLSRRWTVFVAVETPGGHTLSRCCALLPLASGSSQEVAVEMSEECVGAALRCGVAYAPPGDAVAPGTAAPPGVARVLCKTRLTSLDVLLPDPRDATARGDRPAVERTFSLLASTHRGRLESSATSEKRQAADAVSCTIAVDRSGLRDAPKVASDVWLLERLLERSCVSPGNSNNVHAFLPSRGCVAITVTSLAEDCRVAVSAPDQPTLSRLCSDISHVVSHLREQTAMLVE</sequence>
<organism evidence="1 2">
    <name type="scientific">Priapulus caudatus</name>
    <name type="common">Priapulid worm</name>
    <dbReference type="NCBI Taxonomy" id="37621"/>
    <lineage>
        <taxon>Eukaryota</taxon>
        <taxon>Metazoa</taxon>
        <taxon>Ecdysozoa</taxon>
        <taxon>Scalidophora</taxon>
        <taxon>Priapulida</taxon>
        <taxon>Priapulimorpha</taxon>
        <taxon>Priapulimorphida</taxon>
        <taxon>Priapulidae</taxon>
        <taxon>Priapulus</taxon>
    </lineage>
</organism>
<dbReference type="RefSeq" id="XP_014669396.1">
    <property type="nucleotide sequence ID" value="XM_014813910.1"/>
</dbReference>
<evidence type="ECO:0000313" key="1">
    <source>
        <dbReference type="Proteomes" id="UP000695022"/>
    </source>
</evidence>
<reference evidence="2" key="1">
    <citation type="submission" date="2025-08" db="UniProtKB">
        <authorList>
            <consortium name="RefSeq"/>
        </authorList>
    </citation>
    <scope>IDENTIFICATION</scope>
</reference>
<dbReference type="Proteomes" id="UP000695022">
    <property type="component" value="Unplaced"/>
</dbReference>
<dbReference type="InterPro" id="IPR029251">
    <property type="entry name" value="Faap100"/>
</dbReference>
<name>A0ABM1EB25_PRICU</name>
<proteinExistence type="predicted"/>
<dbReference type="PANTHER" id="PTHR14890">
    <property type="entry name" value="FANCONI ANEMIA CORE COMPLEX-ASSOCIATED PROTEIN 100"/>
    <property type="match status" value="1"/>
</dbReference>
<dbReference type="PANTHER" id="PTHR14890:SF1">
    <property type="entry name" value="FANCONI ANEMIA CORE COMPLEX-ASSOCIATED PROTEIN 100"/>
    <property type="match status" value="1"/>
</dbReference>
<dbReference type="GeneID" id="106810531"/>
<accession>A0ABM1EB25</accession>
<evidence type="ECO:0000313" key="2">
    <source>
        <dbReference type="RefSeq" id="XP_014669396.1"/>
    </source>
</evidence>
<gene>
    <name evidence="2" type="primary">LOC106810531</name>
</gene>